<name>A0ABR4XJJ6_9PORP</name>
<comment type="pathway">
    <text evidence="7">tRNA modification; N(7)-methylguanine-tRNA biosynthesis.</text>
</comment>
<comment type="similarity">
    <text evidence="7">Belongs to the class I-like SAM-binding methyltransferase superfamily. TrmB family.</text>
</comment>
<feature type="binding site" evidence="7">
    <location>
        <position position="130"/>
    </location>
    <ligand>
        <name>substrate</name>
    </ligand>
</feature>
<dbReference type="InterPro" id="IPR003358">
    <property type="entry name" value="tRNA_(Gua-N-7)_MeTrfase_Trmb"/>
</dbReference>
<keyword evidence="6 7" id="KW-0819">tRNA processing</keyword>
<feature type="binding site" evidence="7">
    <location>
        <position position="160"/>
    </location>
    <ligand>
        <name>substrate</name>
    </ligand>
</feature>
<proteinExistence type="inferred from homology"/>
<evidence type="ECO:0000256" key="2">
    <source>
        <dbReference type="ARBA" id="ARBA00003015"/>
    </source>
</evidence>
<feature type="binding site" evidence="7">
    <location>
        <position position="104"/>
    </location>
    <ligand>
        <name>S-adenosyl-L-methionine</name>
        <dbReference type="ChEBI" id="CHEBI:59789"/>
    </ligand>
</feature>
<keyword evidence="3 7" id="KW-0489">Methyltransferase</keyword>
<accession>A0ABR4XJJ6</accession>
<keyword evidence="9" id="KW-1185">Reference proteome</keyword>
<feature type="binding site" evidence="7">
    <location>
        <position position="77"/>
    </location>
    <ligand>
        <name>S-adenosyl-L-methionine</name>
        <dbReference type="ChEBI" id="CHEBI:59789"/>
    </ligand>
</feature>
<evidence type="ECO:0000256" key="1">
    <source>
        <dbReference type="ARBA" id="ARBA00000142"/>
    </source>
</evidence>
<dbReference type="HAMAP" id="MF_01057">
    <property type="entry name" value="tRNA_methyltr_TrmB"/>
    <property type="match status" value="1"/>
</dbReference>
<dbReference type="EC" id="2.1.1.33" evidence="7"/>
<evidence type="ECO:0000256" key="4">
    <source>
        <dbReference type="ARBA" id="ARBA00022679"/>
    </source>
</evidence>
<keyword evidence="4 7" id="KW-0808">Transferase</keyword>
<dbReference type="PANTHER" id="PTHR23417:SF14">
    <property type="entry name" value="PENTACOTRIPEPTIDE-REPEAT REGION OF PRORP DOMAIN-CONTAINING PROTEIN"/>
    <property type="match status" value="1"/>
</dbReference>
<evidence type="ECO:0000256" key="6">
    <source>
        <dbReference type="ARBA" id="ARBA00022694"/>
    </source>
</evidence>
<gene>
    <name evidence="7" type="primary">trmB</name>
    <name evidence="8" type="ORF">HQ43_07290</name>
</gene>
<evidence type="ECO:0000256" key="7">
    <source>
        <dbReference type="HAMAP-Rule" id="MF_01057"/>
    </source>
</evidence>
<protein>
    <recommendedName>
        <fullName evidence="7">tRNA (guanine-N(7)-)-methyltransferase</fullName>
        <ecNumber evidence="7">2.1.1.33</ecNumber>
    </recommendedName>
    <alternativeName>
        <fullName evidence="7">tRNA (guanine(46)-N(7))-methyltransferase</fullName>
    </alternativeName>
    <alternativeName>
        <fullName evidence="7">tRNA(m7G46)-methyltransferase</fullName>
    </alternativeName>
</protein>
<dbReference type="InterPro" id="IPR029063">
    <property type="entry name" value="SAM-dependent_MTases_sf"/>
</dbReference>
<feature type="binding site" evidence="7">
    <location>
        <position position="126"/>
    </location>
    <ligand>
        <name>S-adenosyl-L-methionine</name>
        <dbReference type="ChEBI" id="CHEBI:59789"/>
    </ligand>
</feature>
<sequence>MGKNKLAKFADMAALPNVYEYPFGVLRTGVQFPFRGEWRAKVFENDAPIVLELGCGRGEYTVEMGRMFPDKNFIGVDIKGNRMWTGATTAHREELSNVAFLRTEIEFIETFFAPGEVDEIWITFPDPQMKKVRKRLTSVRFMQMYKRILASNGVVHLKTDSPFLYTFTSAMARHNGLEVIRSIEDIDKEVDEEDPLRKIRTYYESQWRERGLTIKYIVLSPALLTDHSEDPDIEIEPDSYRSFNRERRGSLNLKSNI</sequence>
<evidence type="ECO:0000256" key="3">
    <source>
        <dbReference type="ARBA" id="ARBA00022603"/>
    </source>
</evidence>
<keyword evidence="5 7" id="KW-0949">S-adenosyl-L-methionine</keyword>
<dbReference type="Proteomes" id="UP000030101">
    <property type="component" value="Unassembled WGS sequence"/>
</dbReference>
<evidence type="ECO:0000256" key="5">
    <source>
        <dbReference type="ARBA" id="ARBA00022691"/>
    </source>
</evidence>
<comment type="catalytic activity">
    <reaction evidence="1 7">
        <text>guanosine(46) in tRNA + S-adenosyl-L-methionine = N(7)-methylguanosine(46) in tRNA + S-adenosyl-L-homocysteine</text>
        <dbReference type="Rhea" id="RHEA:42708"/>
        <dbReference type="Rhea" id="RHEA-COMP:10188"/>
        <dbReference type="Rhea" id="RHEA-COMP:10189"/>
        <dbReference type="ChEBI" id="CHEBI:57856"/>
        <dbReference type="ChEBI" id="CHEBI:59789"/>
        <dbReference type="ChEBI" id="CHEBI:74269"/>
        <dbReference type="ChEBI" id="CHEBI:74480"/>
        <dbReference type="EC" id="2.1.1.33"/>
    </reaction>
</comment>
<dbReference type="SUPFAM" id="SSF53335">
    <property type="entry name" value="S-adenosyl-L-methionine-dependent methyltransferases"/>
    <property type="match status" value="1"/>
</dbReference>
<dbReference type="NCBIfam" id="NF001080">
    <property type="entry name" value="PRK00121.2-2"/>
    <property type="match status" value="1"/>
</dbReference>
<comment type="function">
    <text evidence="2 7">Catalyzes the formation of N(7)-methylguanine at position 46 (m7G46) in tRNA.</text>
</comment>
<reference evidence="8 9" key="1">
    <citation type="submission" date="2014-08" db="EMBL/GenBank/DDBJ databases">
        <title>Porphyromonas canoris strain:OH2762 Genome sequencing.</title>
        <authorList>
            <person name="Wallis C."/>
            <person name="Deusch O."/>
            <person name="O'Flynn C."/>
            <person name="Davis I."/>
            <person name="Jospin G."/>
            <person name="Darling A.E."/>
            <person name="Coil D.A."/>
            <person name="Alexiev A."/>
            <person name="Horsfall A."/>
            <person name="Kirkwood N."/>
            <person name="Harris S."/>
            <person name="Eisen J.A."/>
        </authorList>
    </citation>
    <scope>NUCLEOTIDE SEQUENCE [LARGE SCALE GENOMIC DNA]</scope>
    <source>
        <strain evidence="9">COT-108 OH2762</strain>
    </source>
</reference>
<dbReference type="RefSeq" id="WP_036791481.1">
    <property type="nucleotide sequence ID" value="NZ_JQZV01000013.1"/>
</dbReference>
<dbReference type="Gene3D" id="3.40.50.150">
    <property type="entry name" value="Vaccinia Virus protein VP39"/>
    <property type="match status" value="1"/>
</dbReference>
<dbReference type="Pfam" id="PF02390">
    <property type="entry name" value="Methyltransf_4"/>
    <property type="match status" value="1"/>
</dbReference>
<organism evidence="8 9">
    <name type="scientific">Porphyromonas canoris</name>
    <dbReference type="NCBI Taxonomy" id="36875"/>
    <lineage>
        <taxon>Bacteria</taxon>
        <taxon>Pseudomonadati</taxon>
        <taxon>Bacteroidota</taxon>
        <taxon>Bacteroidia</taxon>
        <taxon>Bacteroidales</taxon>
        <taxon>Porphyromonadaceae</taxon>
        <taxon>Porphyromonas</taxon>
    </lineage>
</organism>
<feature type="binding site" evidence="7">
    <location>
        <position position="52"/>
    </location>
    <ligand>
        <name>S-adenosyl-L-methionine</name>
        <dbReference type="ChEBI" id="CHEBI:59789"/>
    </ligand>
</feature>
<dbReference type="PROSITE" id="PS51625">
    <property type="entry name" value="SAM_MT_TRMB"/>
    <property type="match status" value="1"/>
</dbReference>
<evidence type="ECO:0000313" key="9">
    <source>
        <dbReference type="Proteomes" id="UP000030101"/>
    </source>
</evidence>
<comment type="caution">
    <text evidence="8">The sequence shown here is derived from an EMBL/GenBank/DDBJ whole genome shotgun (WGS) entry which is preliminary data.</text>
</comment>
<feature type="binding site" evidence="7">
    <location>
        <begin position="201"/>
        <end position="204"/>
    </location>
    <ligand>
        <name>substrate</name>
    </ligand>
</feature>
<comment type="caution">
    <text evidence="7">Lacks conserved residue(s) required for the propagation of feature annotation.</text>
</comment>
<dbReference type="EMBL" id="JQZV01000013">
    <property type="protein sequence ID" value="KGN91869.1"/>
    <property type="molecule type" value="Genomic_DNA"/>
</dbReference>
<dbReference type="InterPro" id="IPR055361">
    <property type="entry name" value="tRNA_methyltr_TrmB_bact"/>
</dbReference>
<dbReference type="PANTHER" id="PTHR23417">
    <property type="entry name" value="3-DEOXY-D-MANNO-OCTULOSONIC-ACID TRANSFERASE/TRNA GUANINE-N 7 - -METHYLTRANSFERASE"/>
    <property type="match status" value="1"/>
</dbReference>
<evidence type="ECO:0000313" key="8">
    <source>
        <dbReference type="EMBL" id="KGN91869.1"/>
    </source>
</evidence>